<gene>
    <name evidence="2" type="primary">FATA</name>
    <name evidence="2" type="ORF">MA16_Dca027130</name>
</gene>
<dbReference type="AlphaFoldDB" id="A0A2I0X9W6"/>
<reference evidence="2 3" key="1">
    <citation type="journal article" date="2016" name="Sci. Rep.">
        <title>The Dendrobium catenatum Lindl. genome sequence provides insights into polysaccharide synthase, floral development and adaptive evolution.</title>
        <authorList>
            <person name="Zhang G.Q."/>
            <person name="Xu Q."/>
            <person name="Bian C."/>
            <person name="Tsai W.C."/>
            <person name="Yeh C.M."/>
            <person name="Liu K.W."/>
            <person name="Yoshida K."/>
            <person name="Zhang L.S."/>
            <person name="Chang S.B."/>
            <person name="Chen F."/>
            <person name="Shi Y."/>
            <person name="Su Y.Y."/>
            <person name="Zhang Y.Q."/>
            <person name="Chen L.J."/>
            <person name="Yin Y."/>
            <person name="Lin M."/>
            <person name="Huang H."/>
            <person name="Deng H."/>
            <person name="Wang Z.W."/>
            <person name="Zhu S.L."/>
            <person name="Zhao X."/>
            <person name="Deng C."/>
            <person name="Niu S.C."/>
            <person name="Huang J."/>
            <person name="Wang M."/>
            <person name="Liu G.H."/>
            <person name="Yang H.J."/>
            <person name="Xiao X.J."/>
            <person name="Hsiao Y.Y."/>
            <person name="Wu W.L."/>
            <person name="Chen Y.Y."/>
            <person name="Mitsuda N."/>
            <person name="Ohme-Takagi M."/>
            <person name="Luo Y.B."/>
            <person name="Van de Peer Y."/>
            <person name="Liu Z.J."/>
        </authorList>
    </citation>
    <scope>NUCLEOTIDE SEQUENCE [LARGE SCALE GENOMIC DNA]</scope>
    <source>
        <tissue evidence="2">The whole plant</tissue>
    </source>
</reference>
<organism evidence="2 3">
    <name type="scientific">Dendrobium catenatum</name>
    <dbReference type="NCBI Taxonomy" id="906689"/>
    <lineage>
        <taxon>Eukaryota</taxon>
        <taxon>Viridiplantae</taxon>
        <taxon>Streptophyta</taxon>
        <taxon>Embryophyta</taxon>
        <taxon>Tracheophyta</taxon>
        <taxon>Spermatophyta</taxon>
        <taxon>Magnoliopsida</taxon>
        <taxon>Liliopsida</taxon>
        <taxon>Asparagales</taxon>
        <taxon>Orchidaceae</taxon>
        <taxon>Epidendroideae</taxon>
        <taxon>Malaxideae</taxon>
        <taxon>Dendrobiinae</taxon>
        <taxon>Dendrobium</taxon>
    </lineage>
</organism>
<dbReference type="PANTHER" id="PTHR31727:SF6">
    <property type="entry name" value="OLEOYL-ACYL CARRIER PROTEIN THIOESTERASE 1, CHLOROPLASTIC"/>
    <property type="match status" value="1"/>
</dbReference>
<dbReference type="STRING" id="906689.A0A2I0X9W6"/>
<dbReference type="GO" id="GO:0000036">
    <property type="term" value="F:acyl carrier activity"/>
    <property type="evidence" value="ECO:0007669"/>
    <property type="project" value="TreeGrafter"/>
</dbReference>
<sequence>MPQEIIDTHELETITLDYRRECQHDDMVDSLTSSEPEEILLAERTNGYPSKQHGHGSDHLQFLHFLRLSGTGLEINRGRTIWRKLIRLYYKGFKAIAPLNSFEIPWSLGNCPNIIKHIV</sequence>
<dbReference type="GO" id="GO:0016297">
    <property type="term" value="F:fatty acyl-[ACP] hydrolase activity"/>
    <property type="evidence" value="ECO:0007669"/>
    <property type="project" value="InterPro"/>
</dbReference>
<keyword evidence="3" id="KW-1185">Reference proteome</keyword>
<dbReference type="PANTHER" id="PTHR31727">
    <property type="entry name" value="OLEOYL-ACYL CARRIER PROTEIN THIOESTERASE 1, CHLOROPLASTIC"/>
    <property type="match status" value="1"/>
</dbReference>
<dbReference type="InterPro" id="IPR049427">
    <property type="entry name" value="Acyl-ACP_TE_C"/>
</dbReference>
<evidence type="ECO:0000313" key="2">
    <source>
        <dbReference type="EMBL" id="PKU84703.1"/>
    </source>
</evidence>
<name>A0A2I0X9W6_9ASPA</name>
<evidence type="ECO:0000259" key="1">
    <source>
        <dbReference type="Pfam" id="PF20791"/>
    </source>
</evidence>
<evidence type="ECO:0000313" key="3">
    <source>
        <dbReference type="Proteomes" id="UP000233837"/>
    </source>
</evidence>
<proteinExistence type="predicted"/>
<dbReference type="InterPro" id="IPR045023">
    <property type="entry name" value="FATA/B"/>
</dbReference>
<dbReference type="Proteomes" id="UP000233837">
    <property type="component" value="Unassembled WGS sequence"/>
</dbReference>
<feature type="domain" description="Acyl-ACP thioesterase-like C-terminal" evidence="1">
    <location>
        <begin position="1"/>
        <end position="84"/>
    </location>
</feature>
<protein>
    <submittedName>
        <fullName evidence="2">Oleoyl-acyl carrier protein thioesterase, chloroplastic</fullName>
    </submittedName>
</protein>
<accession>A0A2I0X9W6</accession>
<reference evidence="2 3" key="2">
    <citation type="journal article" date="2017" name="Nature">
        <title>The Apostasia genome and the evolution of orchids.</title>
        <authorList>
            <person name="Zhang G.Q."/>
            <person name="Liu K.W."/>
            <person name="Li Z."/>
            <person name="Lohaus R."/>
            <person name="Hsiao Y.Y."/>
            <person name="Niu S.C."/>
            <person name="Wang J.Y."/>
            <person name="Lin Y.C."/>
            <person name="Xu Q."/>
            <person name="Chen L.J."/>
            <person name="Yoshida K."/>
            <person name="Fujiwara S."/>
            <person name="Wang Z.W."/>
            <person name="Zhang Y.Q."/>
            <person name="Mitsuda N."/>
            <person name="Wang M."/>
            <person name="Liu G.H."/>
            <person name="Pecoraro L."/>
            <person name="Huang H.X."/>
            <person name="Xiao X.J."/>
            <person name="Lin M."/>
            <person name="Wu X.Y."/>
            <person name="Wu W.L."/>
            <person name="Chen Y.Y."/>
            <person name="Chang S.B."/>
            <person name="Sakamoto S."/>
            <person name="Ohme-Takagi M."/>
            <person name="Yagi M."/>
            <person name="Zeng S.J."/>
            <person name="Shen C.Y."/>
            <person name="Yeh C.M."/>
            <person name="Luo Y.B."/>
            <person name="Tsai W.C."/>
            <person name="Van de Peer Y."/>
            <person name="Liu Z.J."/>
        </authorList>
    </citation>
    <scope>NUCLEOTIDE SEQUENCE [LARGE SCALE GENOMIC DNA]</scope>
    <source>
        <tissue evidence="2">The whole plant</tissue>
    </source>
</reference>
<dbReference type="Gene3D" id="3.10.129.10">
    <property type="entry name" value="Hotdog Thioesterase"/>
    <property type="match status" value="1"/>
</dbReference>
<dbReference type="EMBL" id="KZ502035">
    <property type="protein sequence ID" value="PKU84703.1"/>
    <property type="molecule type" value="Genomic_DNA"/>
</dbReference>
<dbReference type="Pfam" id="PF20791">
    <property type="entry name" value="Acyl-ACP_TE_C"/>
    <property type="match status" value="1"/>
</dbReference>